<organism evidence="1">
    <name type="scientific">Lepeophtheirus salmonis</name>
    <name type="common">Salmon louse</name>
    <name type="synonym">Caligus salmonis</name>
    <dbReference type="NCBI Taxonomy" id="72036"/>
    <lineage>
        <taxon>Eukaryota</taxon>
        <taxon>Metazoa</taxon>
        <taxon>Ecdysozoa</taxon>
        <taxon>Arthropoda</taxon>
        <taxon>Crustacea</taxon>
        <taxon>Multicrustacea</taxon>
        <taxon>Hexanauplia</taxon>
        <taxon>Copepoda</taxon>
        <taxon>Siphonostomatoida</taxon>
        <taxon>Caligidae</taxon>
        <taxon>Lepeophtheirus</taxon>
    </lineage>
</organism>
<protein>
    <submittedName>
        <fullName evidence="1">Uncharacterized protein</fullName>
    </submittedName>
</protein>
<reference evidence="1" key="1">
    <citation type="submission" date="2014-05" db="EMBL/GenBank/DDBJ databases">
        <authorList>
            <person name="Chronopoulou M."/>
        </authorList>
    </citation>
    <scope>NUCLEOTIDE SEQUENCE</scope>
    <source>
        <tissue evidence="1">Whole organism</tissue>
    </source>
</reference>
<sequence>MLTSRTSSEHLFSKTKLILRRNRQRLMNDTFEKHLLLMSNKDLLIS</sequence>
<proteinExistence type="predicted"/>
<evidence type="ECO:0000313" key="1">
    <source>
        <dbReference type="EMBL" id="CDW25224.1"/>
    </source>
</evidence>
<dbReference type="EMBL" id="HACA01007863">
    <property type="protein sequence ID" value="CDW25224.1"/>
    <property type="molecule type" value="Transcribed_RNA"/>
</dbReference>
<accession>A0A0K2TGZ2</accession>
<dbReference type="AlphaFoldDB" id="A0A0K2TGZ2"/>
<name>A0A0K2TGZ2_LEPSM</name>